<reference evidence="2 3" key="1">
    <citation type="submission" date="2019-05" db="EMBL/GenBank/DDBJ databases">
        <title>Another draft genome of Portunus trituberculatus and its Hox gene families provides insights of decapod evolution.</title>
        <authorList>
            <person name="Jeong J.-H."/>
            <person name="Song I."/>
            <person name="Kim S."/>
            <person name="Choi T."/>
            <person name="Kim D."/>
            <person name="Ryu S."/>
            <person name="Kim W."/>
        </authorList>
    </citation>
    <scope>NUCLEOTIDE SEQUENCE [LARGE SCALE GENOMIC DNA]</scope>
    <source>
        <tissue evidence="2">Muscle</tissue>
    </source>
</reference>
<evidence type="ECO:0000313" key="2">
    <source>
        <dbReference type="EMBL" id="MPD03023.1"/>
    </source>
</evidence>
<proteinExistence type="predicted"/>
<protein>
    <submittedName>
        <fullName evidence="2">Uncharacterized protein</fullName>
    </submittedName>
</protein>
<keyword evidence="3" id="KW-1185">Reference proteome</keyword>
<evidence type="ECO:0000313" key="3">
    <source>
        <dbReference type="Proteomes" id="UP000324222"/>
    </source>
</evidence>
<dbReference type="Proteomes" id="UP000324222">
    <property type="component" value="Unassembled WGS sequence"/>
</dbReference>
<feature type="compositionally biased region" description="Polar residues" evidence="1">
    <location>
        <begin position="17"/>
        <end position="33"/>
    </location>
</feature>
<comment type="caution">
    <text evidence="2">The sequence shown here is derived from an EMBL/GenBank/DDBJ whole genome shotgun (WGS) entry which is preliminary data.</text>
</comment>
<gene>
    <name evidence="2" type="ORF">E2C01_098638</name>
</gene>
<feature type="region of interest" description="Disordered" evidence="1">
    <location>
        <begin position="1"/>
        <end position="37"/>
    </location>
</feature>
<dbReference type="EMBL" id="VSRR010134246">
    <property type="protein sequence ID" value="MPD03023.1"/>
    <property type="molecule type" value="Genomic_DNA"/>
</dbReference>
<feature type="compositionally biased region" description="Basic residues" evidence="1">
    <location>
        <begin position="1"/>
        <end position="10"/>
    </location>
</feature>
<evidence type="ECO:0000256" key="1">
    <source>
        <dbReference type="SAM" id="MobiDB-lite"/>
    </source>
</evidence>
<sequence>MQQHTSRRTTTHPSHFPRQTENSAARHLSQASASHRPIAAALHPTPLFSTLTVLAIPPLRKIRR</sequence>
<dbReference type="AlphaFoldDB" id="A0A5B7K3E8"/>
<accession>A0A5B7K3E8</accession>
<name>A0A5B7K3E8_PORTR</name>
<organism evidence="2 3">
    <name type="scientific">Portunus trituberculatus</name>
    <name type="common">Swimming crab</name>
    <name type="synonym">Neptunus trituberculatus</name>
    <dbReference type="NCBI Taxonomy" id="210409"/>
    <lineage>
        <taxon>Eukaryota</taxon>
        <taxon>Metazoa</taxon>
        <taxon>Ecdysozoa</taxon>
        <taxon>Arthropoda</taxon>
        <taxon>Crustacea</taxon>
        <taxon>Multicrustacea</taxon>
        <taxon>Malacostraca</taxon>
        <taxon>Eumalacostraca</taxon>
        <taxon>Eucarida</taxon>
        <taxon>Decapoda</taxon>
        <taxon>Pleocyemata</taxon>
        <taxon>Brachyura</taxon>
        <taxon>Eubrachyura</taxon>
        <taxon>Portunoidea</taxon>
        <taxon>Portunidae</taxon>
        <taxon>Portuninae</taxon>
        <taxon>Portunus</taxon>
    </lineage>
</organism>